<gene>
    <name evidence="5" type="ORF">AVCANL283_08255</name>
</gene>
<dbReference type="EMBL" id="JACGBB010000029">
    <property type="protein sequence ID" value="MBZ7988082.1"/>
    <property type="molecule type" value="Genomic_DNA"/>
</dbReference>
<feature type="transmembrane region" description="Helical" evidence="3">
    <location>
        <begin position="148"/>
        <end position="167"/>
    </location>
</feature>
<evidence type="ECO:0000259" key="4">
    <source>
        <dbReference type="PROSITE" id="PS50887"/>
    </source>
</evidence>
<feature type="transmembrane region" description="Helical" evidence="3">
    <location>
        <begin position="85"/>
        <end position="106"/>
    </location>
</feature>
<dbReference type="SMART" id="SM00267">
    <property type="entry name" value="GGDEF"/>
    <property type="match status" value="1"/>
</dbReference>
<keyword evidence="3" id="KW-1133">Transmembrane helix</keyword>
<evidence type="ECO:0000313" key="6">
    <source>
        <dbReference type="Proteomes" id="UP000786183"/>
    </source>
</evidence>
<dbReference type="InterPro" id="IPR029787">
    <property type="entry name" value="Nucleotide_cyclase"/>
</dbReference>
<dbReference type="InterPro" id="IPR050469">
    <property type="entry name" value="Diguanylate_Cyclase"/>
</dbReference>
<comment type="caution">
    <text evidence="5">The sequence shown here is derived from an EMBL/GenBank/DDBJ whole genome shotgun (WGS) entry which is preliminary data.</text>
</comment>
<dbReference type="NCBIfam" id="TIGR00254">
    <property type="entry name" value="GGDEF"/>
    <property type="match status" value="1"/>
</dbReference>
<accession>A0ABS7WTJ5</accession>
<dbReference type="Gene3D" id="3.30.70.270">
    <property type="match status" value="1"/>
</dbReference>
<proteinExistence type="predicted"/>
<dbReference type="PANTHER" id="PTHR45138:SF9">
    <property type="entry name" value="DIGUANYLATE CYCLASE DGCM-RELATED"/>
    <property type="match status" value="1"/>
</dbReference>
<sequence>MQIGLTLFVKKLFTKIEINLWLLMLISSMHFLFLIIFNILNIKEMVYVNIYSCINYVLVFILYYKGNKLASYILTYIEIYIHQIFANYFVGFNGGFANLLLCTLFIQSSFFTSNIFRILSSIFLISTICVMYYYKSSYTAADDWIQSMFFYINTSLSASMMSLYGILANLSQTQKISELTNQIYMDFLTGLYNRKYFKDKILPTFNENESILLAICDIDDFKKINDNLGHDTGDLILKLISNSLFTISTNYKANALRWGGEEFLLCLKCDEETAYAYLNKIQTHIKEQEYTALKQKPTITIGGVYIQNPIRSDFDTYFKIADDELYYGKKTQKNTINLKYIIKERQ</sequence>
<feature type="transmembrane region" description="Helical" evidence="3">
    <location>
        <begin position="46"/>
        <end position="64"/>
    </location>
</feature>
<protein>
    <recommendedName>
        <fullName evidence="1">diguanylate cyclase</fullName>
        <ecNumber evidence="1">2.7.7.65</ecNumber>
    </recommendedName>
</protein>
<dbReference type="PROSITE" id="PS50887">
    <property type="entry name" value="GGDEF"/>
    <property type="match status" value="1"/>
</dbReference>
<name>A0ABS7WTJ5_9BACT</name>
<evidence type="ECO:0000256" key="2">
    <source>
        <dbReference type="ARBA" id="ARBA00034247"/>
    </source>
</evidence>
<dbReference type="InterPro" id="IPR000160">
    <property type="entry name" value="GGDEF_dom"/>
</dbReference>
<evidence type="ECO:0000313" key="5">
    <source>
        <dbReference type="EMBL" id="MBZ7988082.1"/>
    </source>
</evidence>
<dbReference type="SUPFAM" id="SSF55073">
    <property type="entry name" value="Nucleotide cyclase"/>
    <property type="match status" value="1"/>
</dbReference>
<dbReference type="EC" id="2.7.7.65" evidence="1"/>
<reference evidence="5 6" key="1">
    <citation type="submission" date="2020-07" db="EMBL/GenBank/DDBJ databases">
        <title>Transfer of Campylobacter canadensis to the novel genus Avispirillum gen. nov., that also includes two novel species recovered from migratory waterfowl: Avispirillum anseris sp. nov. and Avispirillum brantae sp. nov.</title>
        <authorList>
            <person name="Miller W.G."/>
            <person name="Chapman M.H."/>
            <person name="Yee E."/>
            <person name="Inglis G.D."/>
        </authorList>
    </citation>
    <scope>NUCLEOTIDE SEQUENCE [LARGE SCALE GENOMIC DNA]</scope>
    <source>
        <strain evidence="5 6">L283</strain>
    </source>
</reference>
<dbReference type="RefSeq" id="WP_224323907.1">
    <property type="nucleotide sequence ID" value="NZ_JACGBB010000029.1"/>
</dbReference>
<organism evidence="5 6">
    <name type="scientific">Campylobacter canadensis</name>
    <dbReference type="NCBI Taxonomy" id="449520"/>
    <lineage>
        <taxon>Bacteria</taxon>
        <taxon>Pseudomonadati</taxon>
        <taxon>Campylobacterota</taxon>
        <taxon>Epsilonproteobacteria</taxon>
        <taxon>Campylobacterales</taxon>
        <taxon>Campylobacteraceae</taxon>
        <taxon>Campylobacter</taxon>
    </lineage>
</organism>
<dbReference type="PANTHER" id="PTHR45138">
    <property type="entry name" value="REGULATORY COMPONENTS OF SENSORY TRANSDUCTION SYSTEM"/>
    <property type="match status" value="1"/>
</dbReference>
<evidence type="ECO:0000256" key="1">
    <source>
        <dbReference type="ARBA" id="ARBA00012528"/>
    </source>
</evidence>
<dbReference type="Proteomes" id="UP000786183">
    <property type="component" value="Unassembled WGS sequence"/>
</dbReference>
<feature type="transmembrane region" description="Helical" evidence="3">
    <location>
        <begin position="118"/>
        <end position="136"/>
    </location>
</feature>
<dbReference type="CDD" id="cd01949">
    <property type="entry name" value="GGDEF"/>
    <property type="match status" value="1"/>
</dbReference>
<keyword evidence="3" id="KW-0472">Membrane</keyword>
<keyword evidence="6" id="KW-1185">Reference proteome</keyword>
<keyword evidence="3" id="KW-0812">Transmembrane</keyword>
<evidence type="ECO:0000256" key="3">
    <source>
        <dbReference type="SAM" id="Phobius"/>
    </source>
</evidence>
<feature type="domain" description="GGDEF" evidence="4">
    <location>
        <begin position="209"/>
        <end position="341"/>
    </location>
</feature>
<dbReference type="Pfam" id="PF00990">
    <property type="entry name" value="GGDEF"/>
    <property type="match status" value="1"/>
</dbReference>
<dbReference type="InterPro" id="IPR043128">
    <property type="entry name" value="Rev_trsase/Diguanyl_cyclase"/>
</dbReference>
<feature type="transmembrane region" description="Helical" evidence="3">
    <location>
        <begin position="20"/>
        <end position="40"/>
    </location>
</feature>
<comment type="catalytic activity">
    <reaction evidence="2">
        <text>2 GTP = 3',3'-c-di-GMP + 2 diphosphate</text>
        <dbReference type="Rhea" id="RHEA:24898"/>
        <dbReference type="ChEBI" id="CHEBI:33019"/>
        <dbReference type="ChEBI" id="CHEBI:37565"/>
        <dbReference type="ChEBI" id="CHEBI:58805"/>
        <dbReference type="EC" id="2.7.7.65"/>
    </reaction>
</comment>